<feature type="chain" id="PRO_5044742952" description="C-type lectin domain-containing protein" evidence="1">
    <location>
        <begin position="23"/>
        <end position="153"/>
    </location>
</feature>
<evidence type="ECO:0000256" key="1">
    <source>
        <dbReference type="SAM" id="SignalP"/>
    </source>
</evidence>
<dbReference type="SUPFAM" id="SSF56436">
    <property type="entry name" value="C-type lectin-like"/>
    <property type="match status" value="1"/>
</dbReference>
<dbReference type="EMBL" id="JBHFQA010000022">
    <property type="protein sequence ID" value="KAL2079294.1"/>
    <property type="molecule type" value="Genomic_DNA"/>
</dbReference>
<evidence type="ECO:0000313" key="3">
    <source>
        <dbReference type="EMBL" id="KAL2079294.1"/>
    </source>
</evidence>
<organism evidence="3 4">
    <name type="scientific">Coilia grayii</name>
    <name type="common">Gray's grenadier anchovy</name>
    <dbReference type="NCBI Taxonomy" id="363190"/>
    <lineage>
        <taxon>Eukaryota</taxon>
        <taxon>Metazoa</taxon>
        <taxon>Chordata</taxon>
        <taxon>Craniata</taxon>
        <taxon>Vertebrata</taxon>
        <taxon>Euteleostomi</taxon>
        <taxon>Actinopterygii</taxon>
        <taxon>Neopterygii</taxon>
        <taxon>Teleostei</taxon>
        <taxon>Clupei</taxon>
        <taxon>Clupeiformes</taxon>
        <taxon>Clupeoidei</taxon>
        <taxon>Engraulidae</taxon>
        <taxon>Coilinae</taxon>
        <taxon>Coilia</taxon>
    </lineage>
</organism>
<gene>
    <name evidence="3" type="ORF">ACEWY4_025038</name>
</gene>
<dbReference type="InterPro" id="IPR050111">
    <property type="entry name" value="C-type_lectin/snaclec_domain"/>
</dbReference>
<evidence type="ECO:0000259" key="2">
    <source>
        <dbReference type="PROSITE" id="PS50041"/>
    </source>
</evidence>
<proteinExistence type="predicted"/>
<keyword evidence="1" id="KW-0732">Signal</keyword>
<name>A0ABD1IWM8_9TELE</name>
<comment type="caution">
    <text evidence="3">The sequence shown here is derived from an EMBL/GenBank/DDBJ whole genome shotgun (WGS) entry which is preliminary data.</text>
</comment>
<dbReference type="AlphaFoldDB" id="A0ABD1IWM8"/>
<dbReference type="InterPro" id="IPR016187">
    <property type="entry name" value="CTDL_fold"/>
</dbReference>
<feature type="signal peptide" evidence="1">
    <location>
        <begin position="1"/>
        <end position="22"/>
    </location>
</feature>
<dbReference type="PROSITE" id="PS50041">
    <property type="entry name" value="C_TYPE_LECTIN_2"/>
    <property type="match status" value="1"/>
</dbReference>
<feature type="domain" description="C-type lectin" evidence="2">
    <location>
        <begin position="45"/>
        <end position="144"/>
    </location>
</feature>
<evidence type="ECO:0000313" key="4">
    <source>
        <dbReference type="Proteomes" id="UP001591681"/>
    </source>
</evidence>
<protein>
    <recommendedName>
        <fullName evidence="2">C-type lectin domain-containing protein</fullName>
    </recommendedName>
</protein>
<dbReference type="PANTHER" id="PTHR22803">
    <property type="entry name" value="MANNOSE, PHOSPHOLIPASE, LECTIN RECEPTOR RELATED"/>
    <property type="match status" value="1"/>
</dbReference>
<keyword evidence="4" id="KW-1185">Reference proteome</keyword>
<sequence>MMTLGTLSIFCLLYAGFALSVAANEEAGGVRVSCAEGCAEGWIEVGRRCFRWFNDPHSWSVAEEKCVGHGAHLVTIFNEEEQKAVSDLSSGIYDKTWIGGIGGIRGKDKAPQTYTWIDGTEITGFKHWANGEPNNSGNNEHCMSNDPCTFFHF</sequence>
<dbReference type="Pfam" id="PF00059">
    <property type="entry name" value="Lectin_C"/>
    <property type="match status" value="1"/>
</dbReference>
<dbReference type="Gene3D" id="3.10.100.10">
    <property type="entry name" value="Mannose-Binding Protein A, subunit A"/>
    <property type="match status" value="1"/>
</dbReference>
<accession>A0ABD1IWM8</accession>
<dbReference type="CDD" id="cd00037">
    <property type="entry name" value="CLECT"/>
    <property type="match status" value="1"/>
</dbReference>
<dbReference type="Proteomes" id="UP001591681">
    <property type="component" value="Unassembled WGS sequence"/>
</dbReference>
<dbReference type="SMART" id="SM00034">
    <property type="entry name" value="CLECT"/>
    <property type="match status" value="1"/>
</dbReference>
<reference evidence="3 4" key="1">
    <citation type="submission" date="2024-09" db="EMBL/GenBank/DDBJ databases">
        <title>A chromosome-level genome assembly of Gray's grenadier anchovy, Coilia grayii.</title>
        <authorList>
            <person name="Fu Z."/>
        </authorList>
    </citation>
    <scope>NUCLEOTIDE SEQUENCE [LARGE SCALE GENOMIC DNA]</scope>
    <source>
        <strain evidence="3">G4</strain>
        <tissue evidence="3">Muscle</tissue>
    </source>
</reference>
<dbReference type="InterPro" id="IPR001304">
    <property type="entry name" value="C-type_lectin-like"/>
</dbReference>
<dbReference type="InterPro" id="IPR016186">
    <property type="entry name" value="C-type_lectin-like/link_sf"/>
</dbReference>